<dbReference type="EMBL" id="CP035033">
    <property type="protein sequence ID" value="QAB14444.1"/>
    <property type="molecule type" value="Genomic_DNA"/>
</dbReference>
<dbReference type="AlphaFoldDB" id="A0A451G4N8"/>
<dbReference type="RefSeq" id="WP_128384248.1">
    <property type="nucleotide sequence ID" value="NZ_CP035033.1"/>
</dbReference>
<dbReference type="Proteomes" id="UP000285478">
    <property type="component" value="Chromosome"/>
</dbReference>
<dbReference type="InterPro" id="IPR009492">
    <property type="entry name" value="TniQ"/>
</dbReference>
<sequence length="352" mass="40742">MLSPIKVTPFKDELLSSWIVRLALANGTDPLSLSGAIFPSQRVWSRDFDKSLNVEFLKALSNISGIPISALTKLTLENHLSSILTPKSKNNAVWPWVIPLAHRNRVHTNGLHFCPECLREKDVYFKRDWRISWNTCCTDHELNFRLGCPKCNTAFSPHLVTYDKPDFCCCVHCGLDLRAVVQKEVDPEIVYFQGQLNRFLSDNTPEYPWKIKSKTEFFATLNSLTSFIQKTRSSQSKHLFQYLDINDSILNSQTSFSNSSLKERQLTVRCCFRMFSLQLDELIKLLKDAKVFRSSLRPTLHGYSSQTIKTIKQQLPSYKTYEKPNYQKSSQEIHPRSKDEVEKLMDEIRCFL</sequence>
<dbReference type="KEGG" id="htr:EPV75_01535"/>
<evidence type="ECO:0000313" key="3">
    <source>
        <dbReference type="Proteomes" id="UP000285478"/>
    </source>
</evidence>
<keyword evidence="3" id="KW-1185">Reference proteome</keyword>
<accession>A0A451G4N8</accession>
<reference evidence="2 3" key="1">
    <citation type="journal article" date="2018" name="Environ. Microbiol.">
        <title>Genomes of ubiquitous marine and hypersaline Hydrogenovibrio, Thiomicrorhabdus and Thiomicrospira spp. encode a diversity of mechanisms to sustain chemolithoautotrophy in heterogeneous environments.</title>
        <authorList>
            <person name="Scott K.M."/>
            <person name="Williams J."/>
            <person name="Porter C.M.B."/>
            <person name="Russel S."/>
            <person name="Harmer T.L."/>
            <person name="Paul J.H."/>
            <person name="Antonen K.M."/>
            <person name="Bridges M.K."/>
            <person name="Camper G.J."/>
            <person name="Campla C.K."/>
            <person name="Casella L.G."/>
            <person name="Chase E."/>
            <person name="Conrad J.W."/>
            <person name="Cruz M.C."/>
            <person name="Dunlap D.S."/>
            <person name="Duran L."/>
            <person name="Fahsbender E.M."/>
            <person name="Goldsmith D.B."/>
            <person name="Keeley R.F."/>
            <person name="Kondoff M.R."/>
            <person name="Kussy B.I."/>
            <person name="Lane M.K."/>
            <person name="Lawler S."/>
            <person name="Leigh B.A."/>
            <person name="Lewis C."/>
            <person name="Lostal L.M."/>
            <person name="Marking D."/>
            <person name="Mancera P.A."/>
            <person name="McClenthan E.C."/>
            <person name="McIntyre E.A."/>
            <person name="Mine J.A."/>
            <person name="Modi S."/>
            <person name="Moore B.D."/>
            <person name="Morgan W.A."/>
            <person name="Nelson K.M."/>
            <person name="Nguyen K.N."/>
            <person name="Ogburn N."/>
            <person name="Parrino D.G."/>
            <person name="Pedapudi A.D."/>
            <person name="Pelham R.P."/>
            <person name="Preece A.M."/>
            <person name="Rampersad E.A."/>
            <person name="Richardson J.C."/>
            <person name="Rodgers C.M."/>
            <person name="Schaffer B.L."/>
            <person name="Sheridan N.E."/>
            <person name="Solone M.R."/>
            <person name="Staley Z.R."/>
            <person name="Tabuchi M."/>
            <person name="Waide R.J."/>
            <person name="Wanjugi P.W."/>
            <person name="Young S."/>
            <person name="Clum A."/>
            <person name="Daum C."/>
            <person name="Huntemann M."/>
            <person name="Ivanova N."/>
            <person name="Kyrpides N."/>
            <person name="Mikhailova N."/>
            <person name="Palaniappan K."/>
            <person name="Pillay M."/>
            <person name="Reddy T.B.K."/>
            <person name="Shapiro N."/>
            <person name="Stamatis D."/>
            <person name="Varghese N."/>
            <person name="Woyke T."/>
            <person name="Boden R."/>
            <person name="Freyermuth S.K."/>
            <person name="Kerfeld C.A."/>
        </authorList>
    </citation>
    <scope>NUCLEOTIDE SEQUENCE [LARGE SCALE GENOMIC DNA]</scope>
    <source>
        <strain evidence="2 3">JR-2</strain>
    </source>
</reference>
<evidence type="ECO:0000259" key="1">
    <source>
        <dbReference type="Pfam" id="PF06527"/>
    </source>
</evidence>
<gene>
    <name evidence="2" type="ORF">EPV75_01535</name>
</gene>
<proteinExistence type="predicted"/>
<protein>
    <recommendedName>
        <fullName evidence="1">TniQ domain-containing protein</fullName>
    </recommendedName>
</protein>
<feature type="domain" description="TniQ" evidence="1">
    <location>
        <begin position="4"/>
        <end position="142"/>
    </location>
</feature>
<dbReference type="Pfam" id="PF06527">
    <property type="entry name" value="TniQ"/>
    <property type="match status" value="1"/>
</dbReference>
<organism evidence="2 3">
    <name type="scientific">Hydrogenovibrio thermophilus</name>
    <dbReference type="NCBI Taxonomy" id="265883"/>
    <lineage>
        <taxon>Bacteria</taxon>
        <taxon>Pseudomonadati</taxon>
        <taxon>Pseudomonadota</taxon>
        <taxon>Gammaproteobacteria</taxon>
        <taxon>Thiotrichales</taxon>
        <taxon>Piscirickettsiaceae</taxon>
        <taxon>Hydrogenovibrio</taxon>
    </lineage>
</organism>
<name>A0A451G4N8_9GAMM</name>
<evidence type="ECO:0000313" key="2">
    <source>
        <dbReference type="EMBL" id="QAB14444.1"/>
    </source>
</evidence>